<feature type="region of interest" description="Disordered" evidence="1">
    <location>
        <begin position="737"/>
        <end position="839"/>
    </location>
</feature>
<name>A0ABM1ZKT9_AEDAL</name>
<feature type="compositionally biased region" description="Basic and acidic residues" evidence="1">
    <location>
        <begin position="535"/>
        <end position="562"/>
    </location>
</feature>
<feature type="chain" id="PRO_5045157988" description="Heparanase" evidence="2">
    <location>
        <begin position="24"/>
        <end position="1012"/>
    </location>
</feature>
<reference evidence="4" key="1">
    <citation type="journal article" date="2015" name="Proc. Natl. Acad. Sci. U.S.A.">
        <title>Genome sequence of the Asian Tiger mosquito, Aedes albopictus, reveals insights into its biology, genetics, and evolution.</title>
        <authorList>
            <person name="Chen X.G."/>
            <person name="Jiang X."/>
            <person name="Gu J."/>
            <person name="Xu M."/>
            <person name="Wu Y."/>
            <person name="Deng Y."/>
            <person name="Zhang C."/>
            <person name="Bonizzoni M."/>
            <person name="Dermauw W."/>
            <person name="Vontas J."/>
            <person name="Armbruster P."/>
            <person name="Huang X."/>
            <person name="Yang Y."/>
            <person name="Zhang H."/>
            <person name="He W."/>
            <person name="Peng H."/>
            <person name="Liu Y."/>
            <person name="Wu K."/>
            <person name="Chen J."/>
            <person name="Lirakis M."/>
            <person name="Topalis P."/>
            <person name="Van Leeuwen T."/>
            <person name="Hall A.B."/>
            <person name="Jiang X."/>
            <person name="Thorpe C."/>
            <person name="Mueller R.L."/>
            <person name="Sun C."/>
            <person name="Waterhouse R.M."/>
            <person name="Yan G."/>
            <person name="Tu Z.J."/>
            <person name="Fang X."/>
            <person name="James A.A."/>
        </authorList>
    </citation>
    <scope>NUCLEOTIDE SEQUENCE [LARGE SCALE GENOMIC DNA]</scope>
    <source>
        <strain evidence="4">Foshan</strain>
    </source>
</reference>
<feature type="compositionally biased region" description="Basic residues" evidence="1">
    <location>
        <begin position="563"/>
        <end position="583"/>
    </location>
</feature>
<keyword evidence="4" id="KW-1185">Reference proteome</keyword>
<sequence length="1012" mass="115073">MGWNCVAVLALLVVLVEFYETGAEDPMASVMVNPRKVINHIAREFVCFSAKPRSVFEDSLNPVSETTFQMAKKLSPMYMKVYGDSSQLELQMDGFVVKEDDSELVQITPNGWRAFDRWAQEAGLVPVFVLDYGEHSWKPRNALKVLTVANKLGITNCLWQLGVGKEVWCTQSRGAVLNKKFFLGNITNAVKYIEDLRAFRAITKAFKYKGIVACDVDPLTVGVDQTRYFNLNVDELADAVSVIYNPSVANSRLKEFVLQRESYVKGPARSHLPIWLDARATPTATSSGESCDEHCLWSGLHYATLLGDAARNGFNTVFKELSRQEVKSYSLAYLIALLHKSTVGTKVFEVPQITEHDVQIYAYCSRVGNGSLTLMAVNHHSEDFEFDIKLTSKQHSAEVLQYVVTVVDGRILLNDEAFDFKAHLEPSAKVRPILKGLQLNIPSLAIAFWVVPNLNLRECFDDYQDLRTKVSRSVTVVENSVDQLLQELIAERAGQQDITQMHRRKRSVDVEPVMEDDARQLQDAKPKRGLKAKVKREPRQTLNYRLKERSTRMKEKRAERRQLKQQRRPLRERGKRQSRKRQRCANPSKLNAKKKTKRSSLAEAVNHPPVFGESYEEQVNRSSFPQGDVHLVISKGKEEEELSIEEAPIRQSRKKYRKKKTSKGMSSSEKDLRFVVPEVAYIRDQPMPRPELEVAESVHRQILLNDPEEATKQPKVYSINRELMEVSEIQEAIKTGVPIVKRQDGESDGSSLRDETEGEEGEEGVEGDEGQVEYDEQATDDGEGGVEEEENPEESNESLPDHSLGASPELGQSLGLSDEDMSEDSSEAYVEQMYRRRRRKRSVELESAHEEAFLLPSVNSTNLEQKFVEVFNQLMKSFNFGGASKENTAQEEQGQQRSKRNALLHPRSWESRERTNALHQQRTSTESRENMISTEQMREVQQIRDELAASRVDERSTTEVSERNTTTSSQEESDRPGLLMMRTVSQLVKSVSTEISRVLSMFTSKNKKQKDI</sequence>
<reference evidence="3" key="2">
    <citation type="submission" date="2025-05" db="UniProtKB">
        <authorList>
            <consortium name="EnsemblMetazoa"/>
        </authorList>
    </citation>
    <scope>IDENTIFICATION</scope>
    <source>
        <strain evidence="3">Foshan</strain>
    </source>
</reference>
<dbReference type="PANTHER" id="PTHR46145">
    <property type="entry name" value="HEPARANASE"/>
    <property type="match status" value="1"/>
</dbReference>
<dbReference type="RefSeq" id="XP_062702901.1">
    <property type="nucleotide sequence ID" value="XM_062846917.1"/>
</dbReference>
<dbReference type="PANTHER" id="PTHR46145:SF4">
    <property type="entry name" value="HEPARANASE"/>
    <property type="match status" value="1"/>
</dbReference>
<dbReference type="Gene3D" id="3.20.20.80">
    <property type="entry name" value="Glycosidases"/>
    <property type="match status" value="1"/>
</dbReference>
<feature type="compositionally biased region" description="Basic and acidic residues" evidence="1">
    <location>
        <begin position="741"/>
        <end position="755"/>
    </location>
</feature>
<evidence type="ECO:0000256" key="1">
    <source>
        <dbReference type="SAM" id="MobiDB-lite"/>
    </source>
</evidence>
<evidence type="ECO:0000313" key="4">
    <source>
        <dbReference type="Proteomes" id="UP000069940"/>
    </source>
</evidence>
<dbReference type="Proteomes" id="UP000069940">
    <property type="component" value="Unassembled WGS sequence"/>
</dbReference>
<feature type="region of interest" description="Disordered" evidence="1">
    <location>
        <begin position="886"/>
        <end position="977"/>
    </location>
</feature>
<feature type="compositionally biased region" description="Polar residues" evidence="1">
    <location>
        <begin position="886"/>
        <end position="896"/>
    </location>
</feature>
<keyword evidence="2" id="KW-0732">Signal</keyword>
<evidence type="ECO:0000256" key="2">
    <source>
        <dbReference type="SAM" id="SignalP"/>
    </source>
</evidence>
<feature type="compositionally biased region" description="Acidic residues" evidence="1">
    <location>
        <begin position="756"/>
        <end position="796"/>
    </location>
</feature>
<feature type="compositionally biased region" description="Polar residues" evidence="1">
    <location>
        <begin position="917"/>
        <end position="935"/>
    </location>
</feature>
<feature type="compositionally biased region" description="Basic and acidic residues" evidence="1">
    <location>
        <begin position="936"/>
        <end position="962"/>
    </location>
</feature>
<feature type="compositionally biased region" description="Acidic residues" evidence="1">
    <location>
        <begin position="817"/>
        <end position="826"/>
    </location>
</feature>
<accession>A0ABM1ZKT9</accession>
<feature type="compositionally biased region" description="Basic and acidic residues" evidence="1">
    <location>
        <begin position="907"/>
        <end position="916"/>
    </location>
</feature>
<feature type="region of interest" description="Disordered" evidence="1">
    <location>
        <begin position="500"/>
        <end position="607"/>
    </location>
</feature>
<feature type="compositionally biased region" description="Basic and acidic residues" evidence="1">
    <location>
        <begin position="516"/>
        <end position="526"/>
    </location>
</feature>
<dbReference type="EnsemblMetazoa" id="AALFPA23_019445.R28589">
    <property type="protein sequence ID" value="AALFPA23_019445.P28589"/>
    <property type="gene ID" value="AALFPA23_019445"/>
</dbReference>
<protein>
    <recommendedName>
        <fullName evidence="5">Heparanase</fullName>
    </recommendedName>
</protein>
<proteinExistence type="predicted"/>
<organism evidence="3 4">
    <name type="scientific">Aedes albopictus</name>
    <name type="common">Asian tiger mosquito</name>
    <name type="synonym">Stegomyia albopicta</name>
    <dbReference type="NCBI Taxonomy" id="7160"/>
    <lineage>
        <taxon>Eukaryota</taxon>
        <taxon>Metazoa</taxon>
        <taxon>Ecdysozoa</taxon>
        <taxon>Arthropoda</taxon>
        <taxon>Hexapoda</taxon>
        <taxon>Insecta</taxon>
        <taxon>Pterygota</taxon>
        <taxon>Neoptera</taxon>
        <taxon>Endopterygota</taxon>
        <taxon>Diptera</taxon>
        <taxon>Nematocera</taxon>
        <taxon>Culicoidea</taxon>
        <taxon>Culicidae</taxon>
        <taxon>Culicinae</taxon>
        <taxon>Aedini</taxon>
        <taxon>Aedes</taxon>
        <taxon>Stegomyia</taxon>
    </lineage>
</organism>
<feature type="signal peptide" evidence="2">
    <location>
        <begin position="1"/>
        <end position="23"/>
    </location>
</feature>
<dbReference type="GeneID" id="134285673"/>
<evidence type="ECO:0008006" key="5">
    <source>
        <dbReference type="Google" id="ProtNLM"/>
    </source>
</evidence>
<evidence type="ECO:0000313" key="3">
    <source>
        <dbReference type="EnsemblMetazoa" id="AALFPA23_019445.P28589"/>
    </source>
</evidence>